<keyword evidence="3" id="KW-1003">Cell membrane</keyword>
<dbReference type="Pfam" id="PF04290">
    <property type="entry name" value="DctQ"/>
    <property type="match status" value="1"/>
</dbReference>
<keyword evidence="2 9" id="KW-0813">Transport</keyword>
<feature type="transmembrane region" description="Helical" evidence="9">
    <location>
        <begin position="94"/>
        <end position="114"/>
    </location>
</feature>
<keyword evidence="4 9" id="KW-0997">Cell inner membrane</keyword>
<organism evidence="11 12">
    <name type="scientific">Advenella mandrilli</name>
    <dbReference type="NCBI Taxonomy" id="2800330"/>
    <lineage>
        <taxon>Bacteria</taxon>
        <taxon>Pseudomonadati</taxon>
        <taxon>Pseudomonadota</taxon>
        <taxon>Betaproteobacteria</taxon>
        <taxon>Burkholderiales</taxon>
        <taxon>Alcaligenaceae</taxon>
    </lineage>
</organism>
<reference evidence="11 12" key="1">
    <citation type="submission" date="2020-12" db="EMBL/GenBank/DDBJ databases">
        <authorList>
            <person name="Lu T."/>
            <person name="Wang Q."/>
            <person name="Han X."/>
        </authorList>
    </citation>
    <scope>NUCLEOTIDE SEQUENCE [LARGE SCALE GENOMIC DNA]</scope>
    <source>
        <strain evidence="11 12">WQ 585</strain>
    </source>
</reference>
<dbReference type="PANTHER" id="PTHR35011">
    <property type="entry name" value="2,3-DIKETO-L-GULONATE TRAP TRANSPORTER SMALL PERMEASE PROTEIN YIAM"/>
    <property type="match status" value="1"/>
</dbReference>
<evidence type="ECO:0000256" key="8">
    <source>
        <dbReference type="ARBA" id="ARBA00038436"/>
    </source>
</evidence>
<evidence type="ECO:0000256" key="3">
    <source>
        <dbReference type="ARBA" id="ARBA00022475"/>
    </source>
</evidence>
<feature type="domain" description="Tripartite ATP-independent periplasmic transporters DctQ component" evidence="10">
    <location>
        <begin position="26"/>
        <end position="156"/>
    </location>
</feature>
<feature type="transmembrane region" description="Helical" evidence="9">
    <location>
        <begin position="14"/>
        <end position="40"/>
    </location>
</feature>
<keyword evidence="5 9" id="KW-0812">Transmembrane</keyword>
<name>A0ABS1EHS9_9BURK</name>
<accession>A0ABS1EHS9</accession>
<proteinExistence type="inferred from homology"/>
<feature type="transmembrane region" description="Helical" evidence="9">
    <location>
        <begin position="134"/>
        <end position="157"/>
    </location>
</feature>
<keyword evidence="7 9" id="KW-0472">Membrane</keyword>
<evidence type="ECO:0000256" key="1">
    <source>
        <dbReference type="ARBA" id="ARBA00004429"/>
    </source>
</evidence>
<evidence type="ECO:0000256" key="7">
    <source>
        <dbReference type="ARBA" id="ARBA00023136"/>
    </source>
</evidence>
<keyword evidence="6 9" id="KW-1133">Transmembrane helix</keyword>
<comment type="similarity">
    <text evidence="8 9">Belongs to the TRAP transporter small permease family.</text>
</comment>
<gene>
    <name evidence="11" type="ORF">JHL22_15370</name>
</gene>
<protein>
    <recommendedName>
        <fullName evidence="9">TRAP transporter small permease protein</fullName>
    </recommendedName>
</protein>
<comment type="function">
    <text evidence="9">Part of the tripartite ATP-independent periplasmic (TRAP) transport system.</text>
</comment>
<dbReference type="PANTHER" id="PTHR35011:SF10">
    <property type="entry name" value="TRAP TRANSPORTER SMALL PERMEASE PROTEIN"/>
    <property type="match status" value="1"/>
</dbReference>
<dbReference type="Proteomes" id="UP000635316">
    <property type="component" value="Unassembled WGS sequence"/>
</dbReference>
<evidence type="ECO:0000313" key="12">
    <source>
        <dbReference type="Proteomes" id="UP000635316"/>
    </source>
</evidence>
<evidence type="ECO:0000256" key="9">
    <source>
        <dbReference type="RuleBase" id="RU369079"/>
    </source>
</evidence>
<comment type="subunit">
    <text evidence="9">The complex comprises the extracytoplasmic solute receptor protein and the two transmembrane proteins.</text>
</comment>
<keyword evidence="12" id="KW-1185">Reference proteome</keyword>
<comment type="subcellular location">
    <subcellularLocation>
        <location evidence="1 9">Cell inner membrane</location>
        <topology evidence="1 9">Multi-pass membrane protein</topology>
    </subcellularLocation>
</comment>
<sequence length="172" mass="19208">MNHIEILLKKINQVITLIGGAAIALMMIHVTADIVARFFINKPLPGTITFVAHYYMIIAIFLPLAYTEQCKAAISVELISGFFSPKMNRFVDMFGSLFVSVTAFLIAYVSWGVALKNLASKTSVMQGDYTIPTWPSYFILCFGAGLLGVYCLVKFLLYLMNKENNQMIGEQK</sequence>
<comment type="caution">
    <text evidence="11">The sequence shown here is derived from an EMBL/GenBank/DDBJ whole genome shotgun (WGS) entry which is preliminary data.</text>
</comment>
<evidence type="ECO:0000256" key="2">
    <source>
        <dbReference type="ARBA" id="ARBA00022448"/>
    </source>
</evidence>
<dbReference type="RefSeq" id="WP_200239408.1">
    <property type="nucleotide sequence ID" value="NZ_JAENGP010000026.1"/>
</dbReference>
<evidence type="ECO:0000256" key="5">
    <source>
        <dbReference type="ARBA" id="ARBA00022692"/>
    </source>
</evidence>
<dbReference type="InterPro" id="IPR055348">
    <property type="entry name" value="DctQ"/>
</dbReference>
<dbReference type="InterPro" id="IPR007387">
    <property type="entry name" value="TRAP_DctQ"/>
</dbReference>
<feature type="transmembrane region" description="Helical" evidence="9">
    <location>
        <begin position="46"/>
        <end position="66"/>
    </location>
</feature>
<evidence type="ECO:0000313" key="11">
    <source>
        <dbReference type="EMBL" id="MBK1782592.1"/>
    </source>
</evidence>
<dbReference type="EMBL" id="JAENGP010000026">
    <property type="protein sequence ID" value="MBK1782592.1"/>
    <property type="molecule type" value="Genomic_DNA"/>
</dbReference>
<evidence type="ECO:0000259" key="10">
    <source>
        <dbReference type="Pfam" id="PF04290"/>
    </source>
</evidence>
<evidence type="ECO:0000256" key="6">
    <source>
        <dbReference type="ARBA" id="ARBA00022989"/>
    </source>
</evidence>
<evidence type="ECO:0000256" key="4">
    <source>
        <dbReference type="ARBA" id="ARBA00022519"/>
    </source>
</evidence>